<feature type="compositionally biased region" description="Basic residues" evidence="1">
    <location>
        <begin position="209"/>
        <end position="223"/>
    </location>
</feature>
<feature type="region of interest" description="Disordered" evidence="1">
    <location>
        <begin position="67"/>
        <end position="102"/>
    </location>
</feature>
<dbReference type="InterPro" id="IPR018555">
    <property type="entry name" value="C630.06c-like"/>
</dbReference>
<dbReference type="Proteomes" id="UP000189911">
    <property type="component" value="Chromosome H"/>
</dbReference>
<keyword evidence="3" id="KW-1185">Reference proteome</keyword>
<feature type="region of interest" description="Disordered" evidence="1">
    <location>
        <begin position="1"/>
        <end position="30"/>
    </location>
</feature>
<evidence type="ECO:0000256" key="1">
    <source>
        <dbReference type="SAM" id="MobiDB-lite"/>
    </source>
</evidence>
<dbReference type="EMBL" id="LT598447">
    <property type="protein sequence ID" value="SCV05424.1"/>
    <property type="molecule type" value="Genomic_DNA"/>
</dbReference>
<feature type="compositionally biased region" description="Basic and acidic residues" evidence="1">
    <location>
        <begin position="71"/>
        <end position="86"/>
    </location>
</feature>
<dbReference type="OrthoDB" id="3994490at2759"/>
<protein>
    <submittedName>
        <fullName evidence="2">LANO_0H07184g1_1</fullName>
    </submittedName>
</protein>
<proteinExistence type="predicted"/>
<feature type="region of interest" description="Disordered" evidence="1">
    <location>
        <begin position="209"/>
        <end position="232"/>
    </location>
</feature>
<dbReference type="AlphaFoldDB" id="A0A1G4KLZ6"/>
<gene>
    <name evidence="2" type="ORF">LANO_0H07184G</name>
</gene>
<organism evidence="2 3">
    <name type="scientific">Lachancea nothofagi CBS 11611</name>
    <dbReference type="NCBI Taxonomy" id="1266666"/>
    <lineage>
        <taxon>Eukaryota</taxon>
        <taxon>Fungi</taxon>
        <taxon>Dikarya</taxon>
        <taxon>Ascomycota</taxon>
        <taxon>Saccharomycotina</taxon>
        <taxon>Saccharomycetes</taxon>
        <taxon>Saccharomycetales</taxon>
        <taxon>Saccharomycetaceae</taxon>
        <taxon>Lachancea</taxon>
    </lineage>
</organism>
<reference evidence="3" key="1">
    <citation type="submission" date="2016-03" db="EMBL/GenBank/DDBJ databases">
        <authorList>
            <person name="Devillers Hugo."/>
        </authorList>
    </citation>
    <scope>NUCLEOTIDE SEQUENCE [LARGE SCALE GENOMIC DNA]</scope>
</reference>
<dbReference type="Pfam" id="PF09428">
    <property type="entry name" value="DUF2011"/>
    <property type="match status" value="1"/>
</dbReference>
<sequence length="232" mass="26777">MDTFKHVSRSELYGEQTAEPSSDSGDLQLPDFEFVSVTKDDTGSSADPTKAAEIEDEFDFPLFSFGVSEAPEDHSENKKLENDGSRGRSATRLIKVSLREPSPDIISQERPRSYYFAEHTPEQTAEFEKIAIDYNLATKESRLTPSSRWPEYRGRLLDARKYNEQFELERLREIKIRRRKPGKKQRKAKQIGAQRELERLERAKELKKLAKKKFHKRGGKKNKKPVESTAKA</sequence>
<evidence type="ECO:0000313" key="2">
    <source>
        <dbReference type="EMBL" id="SCV05424.1"/>
    </source>
</evidence>
<name>A0A1G4KLZ6_9SACH</name>
<accession>A0A1G4KLZ6</accession>
<evidence type="ECO:0000313" key="3">
    <source>
        <dbReference type="Proteomes" id="UP000189911"/>
    </source>
</evidence>